<evidence type="ECO:0000259" key="1">
    <source>
        <dbReference type="Pfam" id="PF16289"/>
    </source>
</evidence>
<organism evidence="2">
    <name type="scientific">hydrocarbon metagenome</name>
    <dbReference type="NCBI Taxonomy" id="938273"/>
    <lineage>
        <taxon>unclassified sequences</taxon>
        <taxon>metagenomes</taxon>
        <taxon>ecological metagenomes</taxon>
    </lineage>
</organism>
<dbReference type="EMBL" id="LNQE01001271">
    <property type="protein sequence ID" value="KUG19623.1"/>
    <property type="molecule type" value="Genomic_DNA"/>
</dbReference>
<protein>
    <recommendedName>
        <fullName evidence="1">DUF4935 domain-containing protein</fullName>
    </recommendedName>
</protein>
<proteinExistence type="predicted"/>
<name>A0A0W8FFH5_9ZZZZ</name>
<gene>
    <name evidence="2" type="ORF">ASZ90_010647</name>
</gene>
<dbReference type="Pfam" id="PF16289">
    <property type="entry name" value="PIN_12"/>
    <property type="match status" value="1"/>
</dbReference>
<dbReference type="InterPro" id="IPR032557">
    <property type="entry name" value="DUF4935"/>
</dbReference>
<comment type="caution">
    <text evidence="2">The sequence shown here is derived from an EMBL/GenBank/DDBJ whole genome shotgun (WGS) entry which is preliminary data.</text>
</comment>
<sequence>MLHRDQMMKILIDTNRYLDLYESDEDTEDILGDMLKFTDHLIFPDIILDEFLRNRTRILDRRIKQVADTEVPPIRWPFFLRRYPGVSTLQQKAEEYNQAVSSVVADLEKVASDIENDPIYRFLLRIYRDPGVMVLHRTDELIERAHRRKLIGNPPKSEATSTIGDELIWETVLESLNDDLILITRDYTYRNHAAFLVTEYRERTGKVLTITEYISVALERMRIPPGEALLRFEGRMGSNTG</sequence>
<dbReference type="AlphaFoldDB" id="A0A0W8FFH5"/>
<evidence type="ECO:0000313" key="2">
    <source>
        <dbReference type="EMBL" id="KUG19623.1"/>
    </source>
</evidence>
<feature type="domain" description="DUF4935" evidence="1">
    <location>
        <begin position="10"/>
        <end position="187"/>
    </location>
</feature>
<reference evidence="2" key="1">
    <citation type="journal article" date="2015" name="Proc. Natl. Acad. Sci. U.S.A.">
        <title>Networks of energetic and metabolic interactions define dynamics in microbial communities.</title>
        <authorList>
            <person name="Embree M."/>
            <person name="Liu J.K."/>
            <person name="Al-Bassam M.M."/>
            <person name="Zengler K."/>
        </authorList>
    </citation>
    <scope>NUCLEOTIDE SEQUENCE</scope>
</reference>
<accession>A0A0W8FFH5</accession>